<dbReference type="Pfam" id="PF02493">
    <property type="entry name" value="MORN"/>
    <property type="match status" value="4"/>
</dbReference>
<dbReference type="PANTHER" id="PTHR23084:SF179">
    <property type="entry name" value="OS10G0565000 PROTEIN"/>
    <property type="match status" value="1"/>
</dbReference>
<organism evidence="2">
    <name type="scientific">Anopheles sinensis</name>
    <name type="common">Mosquito</name>
    <dbReference type="NCBI Taxonomy" id="74873"/>
    <lineage>
        <taxon>Eukaryota</taxon>
        <taxon>Metazoa</taxon>
        <taxon>Ecdysozoa</taxon>
        <taxon>Arthropoda</taxon>
        <taxon>Hexapoda</taxon>
        <taxon>Insecta</taxon>
        <taxon>Pterygota</taxon>
        <taxon>Neoptera</taxon>
        <taxon>Endopterygota</taxon>
        <taxon>Diptera</taxon>
        <taxon>Nematocera</taxon>
        <taxon>Culicoidea</taxon>
        <taxon>Culicidae</taxon>
        <taxon>Anophelinae</taxon>
        <taxon>Anopheles</taxon>
    </lineage>
</organism>
<reference evidence="3" key="2">
    <citation type="submission" date="2020-05" db="UniProtKB">
        <authorList>
            <consortium name="EnsemblMetazoa"/>
        </authorList>
    </citation>
    <scope>IDENTIFICATION</scope>
</reference>
<protein>
    <submittedName>
        <fullName evidence="2">AGAP010199-PA-like protein</fullName>
    </submittedName>
</protein>
<keyword evidence="1" id="KW-0677">Repeat</keyword>
<gene>
    <name evidence="2" type="ORF">ZHAS_00013515</name>
</gene>
<dbReference type="AlphaFoldDB" id="A0A084W614"/>
<name>A0A084W614_ANOSI</name>
<dbReference type="SUPFAM" id="SSF82185">
    <property type="entry name" value="Histone H3 K4-specific methyltransferase SET7/9 N-terminal domain"/>
    <property type="match status" value="1"/>
</dbReference>
<sequence length="264" mass="29412">MNSTQLTSDIIESPQEVLYADQHEKEPHTTSVTDLVFNIKRYDGPRNKKNEPSGAGSAKLINGDRYEGTFRKGLYHGSGVLKERTGHRYEGGFQKGLRNGRGTQTYPDRSSYCGDWRKGVRHGYGVYKYANGDCFEGNWCNGNKHGIGTYNFAENGLRLRGSWNAGMLAGPVEILFGDLRFHGTWNGTGLLDSTESVFNIGCKYLLRGVIRCGSFDEYVWSPSTIERYSFASLPLEPLPAPIPFMIESVSDCSDESETDSLKCV</sequence>
<evidence type="ECO:0000313" key="4">
    <source>
        <dbReference type="Proteomes" id="UP000030765"/>
    </source>
</evidence>
<keyword evidence="4" id="KW-1185">Reference proteome</keyword>
<dbReference type="InterPro" id="IPR003409">
    <property type="entry name" value="MORN"/>
</dbReference>
<dbReference type="Gene3D" id="2.20.110.10">
    <property type="entry name" value="Histone H3 K4-specific methyltransferase SET7/9 N-terminal domain"/>
    <property type="match status" value="2"/>
</dbReference>
<dbReference type="FunFam" id="2.20.110.10:FF:000002">
    <property type="entry name" value="Phosphatidylinositol 4-phosphate 5-kinase 8"/>
    <property type="match status" value="1"/>
</dbReference>
<evidence type="ECO:0000256" key="1">
    <source>
        <dbReference type="ARBA" id="ARBA00022737"/>
    </source>
</evidence>
<dbReference type="Proteomes" id="UP000030765">
    <property type="component" value="Unassembled WGS sequence"/>
</dbReference>
<dbReference type="VEuPathDB" id="VectorBase:ASIS009142"/>
<accession>A0A084W614</accession>
<evidence type="ECO:0000313" key="2">
    <source>
        <dbReference type="EMBL" id="KFB45658.1"/>
    </source>
</evidence>
<dbReference type="OrthoDB" id="423343at2759"/>
<dbReference type="SMART" id="SM00698">
    <property type="entry name" value="MORN"/>
    <property type="match status" value="4"/>
</dbReference>
<evidence type="ECO:0000313" key="3">
    <source>
        <dbReference type="EnsemblMetazoa" id="ASIC013515-PA"/>
    </source>
</evidence>
<proteinExistence type="predicted"/>
<dbReference type="STRING" id="74873.A0A084W614"/>
<dbReference type="OMA" id="IGNDDKC"/>
<dbReference type="PANTHER" id="PTHR23084">
    <property type="entry name" value="PHOSPHATIDYLINOSITOL-4-PHOSPHATE 5-KINASE RELATED"/>
    <property type="match status" value="1"/>
</dbReference>
<dbReference type="EnsemblMetazoa" id="ASIC013515-RA">
    <property type="protein sequence ID" value="ASIC013515-PA"/>
    <property type="gene ID" value="ASIC013515"/>
</dbReference>
<reference evidence="2 4" key="1">
    <citation type="journal article" date="2014" name="BMC Genomics">
        <title>Genome sequence of Anopheles sinensis provides insight into genetics basis of mosquito competence for malaria parasites.</title>
        <authorList>
            <person name="Zhou D."/>
            <person name="Zhang D."/>
            <person name="Ding G."/>
            <person name="Shi L."/>
            <person name="Hou Q."/>
            <person name="Ye Y."/>
            <person name="Xu Y."/>
            <person name="Zhou H."/>
            <person name="Xiong C."/>
            <person name="Li S."/>
            <person name="Yu J."/>
            <person name="Hong S."/>
            <person name="Yu X."/>
            <person name="Zou P."/>
            <person name="Chen C."/>
            <person name="Chang X."/>
            <person name="Wang W."/>
            <person name="Lv Y."/>
            <person name="Sun Y."/>
            <person name="Ma L."/>
            <person name="Shen B."/>
            <person name="Zhu C."/>
        </authorList>
    </citation>
    <scope>NUCLEOTIDE SEQUENCE [LARGE SCALE GENOMIC DNA]</scope>
</reference>
<dbReference type="EMBL" id="ATLV01020717">
    <property type="status" value="NOT_ANNOTATED_CDS"/>
    <property type="molecule type" value="Genomic_DNA"/>
</dbReference>
<dbReference type="VEuPathDB" id="VectorBase:ASIC013515"/>
<dbReference type="EMBL" id="KE525305">
    <property type="protein sequence ID" value="KFB45658.1"/>
    <property type="molecule type" value="Genomic_DNA"/>
</dbReference>